<dbReference type="Proteomes" id="UP001597201">
    <property type="component" value="Unassembled WGS sequence"/>
</dbReference>
<dbReference type="RefSeq" id="WP_377177151.1">
    <property type="nucleotide sequence ID" value="NZ_JBHTMY010000002.1"/>
</dbReference>
<comment type="caution">
    <text evidence="2">The sequence shown here is derived from an EMBL/GenBank/DDBJ whole genome shotgun (WGS) entry which is preliminary data.</text>
</comment>
<accession>A0ABW3Y071</accession>
<protein>
    <submittedName>
        <fullName evidence="2">DUF6438 domain-containing protein</fullName>
    </submittedName>
</protein>
<proteinExistence type="predicted"/>
<sequence length="136" mass="16002">MPISPFKTISLERTMCYGDCPVYTVKINANGRVKLKQEGNIFEGWKHVVSWQIDRGKINKINEVIHKYGYFTLKENEGEVLYATDHPYCITKIELQDGTKRKIEHYLGDNMYPKRLTTIENWIDKLIETEIYLSQI</sequence>
<dbReference type="Pfam" id="PF20033">
    <property type="entry name" value="DUF6438"/>
    <property type="match status" value="1"/>
</dbReference>
<keyword evidence="3" id="KW-1185">Reference proteome</keyword>
<reference evidence="3" key="1">
    <citation type="journal article" date="2019" name="Int. J. Syst. Evol. Microbiol.">
        <title>The Global Catalogue of Microorganisms (GCM) 10K type strain sequencing project: providing services to taxonomists for standard genome sequencing and annotation.</title>
        <authorList>
            <consortium name="The Broad Institute Genomics Platform"/>
            <consortium name="The Broad Institute Genome Sequencing Center for Infectious Disease"/>
            <person name="Wu L."/>
            <person name="Ma J."/>
        </authorList>
    </citation>
    <scope>NUCLEOTIDE SEQUENCE [LARGE SCALE GENOMIC DNA]</scope>
    <source>
        <strain evidence="3">CCUG 61485</strain>
    </source>
</reference>
<organism evidence="2 3">
    <name type="scientific">Namhaeicola litoreus</name>
    <dbReference type="NCBI Taxonomy" id="1052145"/>
    <lineage>
        <taxon>Bacteria</taxon>
        <taxon>Pseudomonadati</taxon>
        <taxon>Bacteroidota</taxon>
        <taxon>Flavobacteriia</taxon>
        <taxon>Flavobacteriales</taxon>
        <taxon>Flavobacteriaceae</taxon>
        <taxon>Namhaeicola</taxon>
    </lineage>
</organism>
<evidence type="ECO:0000313" key="2">
    <source>
        <dbReference type="EMBL" id="MFD1315218.1"/>
    </source>
</evidence>
<evidence type="ECO:0000313" key="3">
    <source>
        <dbReference type="Proteomes" id="UP001597201"/>
    </source>
</evidence>
<name>A0ABW3Y071_9FLAO</name>
<feature type="domain" description="DUF6438" evidence="1">
    <location>
        <begin position="8"/>
        <end position="126"/>
    </location>
</feature>
<gene>
    <name evidence="2" type="ORF">ACFQ39_06280</name>
</gene>
<dbReference type="EMBL" id="JBHTMY010000002">
    <property type="protein sequence ID" value="MFD1315218.1"/>
    <property type="molecule type" value="Genomic_DNA"/>
</dbReference>
<dbReference type="InterPro" id="IPR045497">
    <property type="entry name" value="DUF6438"/>
</dbReference>
<evidence type="ECO:0000259" key="1">
    <source>
        <dbReference type="Pfam" id="PF20033"/>
    </source>
</evidence>